<feature type="domain" description="HTH myb-type" evidence="5">
    <location>
        <begin position="23"/>
        <end position="83"/>
    </location>
</feature>
<dbReference type="InterPro" id="IPR017930">
    <property type="entry name" value="Myb_dom"/>
</dbReference>
<dbReference type="OrthoDB" id="551907at2759"/>
<dbReference type="Gene3D" id="1.10.10.60">
    <property type="entry name" value="Homeodomain-like"/>
    <property type="match status" value="1"/>
</dbReference>
<dbReference type="EMBL" id="JAGYWB010000005">
    <property type="protein sequence ID" value="KAI0523096.1"/>
    <property type="molecule type" value="Genomic_DNA"/>
</dbReference>
<keyword evidence="2" id="KW-0238">DNA-binding</keyword>
<dbReference type="GO" id="GO:0003677">
    <property type="term" value="F:DNA binding"/>
    <property type="evidence" value="ECO:0007669"/>
    <property type="project" value="UniProtKB-KW"/>
</dbReference>
<keyword evidence="7" id="KW-1185">Reference proteome</keyword>
<dbReference type="PANTHER" id="PTHR31499">
    <property type="entry name" value="MYB FAMILY TRANSCRIPTION FACTOR PHL11"/>
    <property type="match status" value="1"/>
</dbReference>
<name>A0A8T3C1F8_DENNO</name>
<dbReference type="Pfam" id="PF00249">
    <property type="entry name" value="Myb_DNA-binding"/>
    <property type="match status" value="1"/>
</dbReference>
<dbReference type="SMR" id="A0A8T3C1F8"/>
<keyword evidence="3" id="KW-0804">Transcription</keyword>
<dbReference type="InterPro" id="IPR025756">
    <property type="entry name" value="Myb_CC_LHEQLE"/>
</dbReference>
<evidence type="ECO:0000313" key="6">
    <source>
        <dbReference type="EMBL" id="KAI0523096.1"/>
    </source>
</evidence>
<dbReference type="InterPro" id="IPR006447">
    <property type="entry name" value="Myb_dom_plants"/>
</dbReference>
<evidence type="ECO:0000256" key="1">
    <source>
        <dbReference type="ARBA" id="ARBA00023015"/>
    </source>
</evidence>
<evidence type="ECO:0000256" key="2">
    <source>
        <dbReference type="ARBA" id="ARBA00023125"/>
    </source>
</evidence>
<dbReference type="Proteomes" id="UP000829196">
    <property type="component" value="Unassembled WGS sequence"/>
</dbReference>
<evidence type="ECO:0000313" key="7">
    <source>
        <dbReference type="Proteomes" id="UP000829196"/>
    </source>
</evidence>
<dbReference type="InterPro" id="IPR046955">
    <property type="entry name" value="PHR1-like"/>
</dbReference>
<dbReference type="InterPro" id="IPR001005">
    <property type="entry name" value="SANT/Myb"/>
</dbReference>
<protein>
    <recommendedName>
        <fullName evidence="5">HTH myb-type domain-containing protein</fullName>
    </recommendedName>
</protein>
<sequence length="257" mass="28467">MYLNGGGLEGTSLPADASLVLTSDPKPRLRWTAELHDRFVDSVAQLGGPDKATPKAILRIMNVKGLTLYHLKSHLQKYRMGKQSSKDLENSIDGNAVSATVESQGSTCATSTLATPELNDGCNEAMRVQMELQRRLHEQLEVQRSLQLRIEAQGKYLETILERACNALVDQNLRTNEIESSKQKSPEFANRETQGCLGFSIEPLHLPFLSEITGASPEAKSGNRVQQMNKRPRTMLFNGQLNFGASLHDEQAWMSSV</sequence>
<proteinExistence type="predicted"/>
<accession>A0A8T3C1F8</accession>
<keyword evidence="1" id="KW-0805">Transcription regulation</keyword>
<dbReference type="NCBIfam" id="TIGR01557">
    <property type="entry name" value="myb_SHAQKYF"/>
    <property type="match status" value="1"/>
</dbReference>
<evidence type="ECO:0000256" key="4">
    <source>
        <dbReference type="ARBA" id="ARBA00023242"/>
    </source>
</evidence>
<evidence type="ECO:0000256" key="3">
    <source>
        <dbReference type="ARBA" id="ARBA00023163"/>
    </source>
</evidence>
<dbReference type="PROSITE" id="PS51294">
    <property type="entry name" value="HTH_MYB"/>
    <property type="match status" value="1"/>
</dbReference>
<reference evidence="6" key="1">
    <citation type="journal article" date="2022" name="Front. Genet.">
        <title>Chromosome-Scale Assembly of the Dendrobium nobile Genome Provides Insights Into the Molecular Mechanism of the Biosynthesis of the Medicinal Active Ingredient of Dendrobium.</title>
        <authorList>
            <person name="Xu Q."/>
            <person name="Niu S.-C."/>
            <person name="Li K.-L."/>
            <person name="Zheng P.-J."/>
            <person name="Zhang X.-J."/>
            <person name="Jia Y."/>
            <person name="Liu Y."/>
            <person name="Niu Y.-X."/>
            <person name="Yu L.-H."/>
            <person name="Chen D.-F."/>
            <person name="Zhang G.-Q."/>
        </authorList>
    </citation>
    <scope>NUCLEOTIDE SEQUENCE</scope>
    <source>
        <tissue evidence="6">Leaf</tissue>
    </source>
</reference>
<dbReference type="FunFam" id="1.10.10.60:FF:000002">
    <property type="entry name" value="Myb family transcription factor"/>
    <property type="match status" value="1"/>
</dbReference>
<dbReference type="PANTHER" id="PTHR31499:SF6">
    <property type="entry name" value="PROTEIN PHR1-LIKE 2"/>
    <property type="match status" value="1"/>
</dbReference>
<evidence type="ECO:0000259" key="5">
    <source>
        <dbReference type="PROSITE" id="PS51294"/>
    </source>
</evidence>
<dbReference type="SUPFAM" id="SSF46689">
    <property type="entry name" value="Homeodomain-like"/>
    <property type="match status" value="1"/>
</dbReference>
<gene>
    <name evidence="6" type="ORF">KFK09_005486</name>
</gene>
<comment type="caution">
    <text evidence="6">The sequence shown here is derived from an EMBL/GenBank/DDBJ whole genome shotgun (WGS) entry which is preliminary data.</text>
</comment>
<dbReference type="InterPro" id="IPR009057">
    <property type="entry name" value="Homeodomain-like_sf"/>
</dbReference>
<organism evidence="6 7">
    <name type="scientific">Dendrobium nobile</name>
    <name type="common">Orchid</name>
    <dbReference type="NCBI Taxonomy" id="94219"/>
    <lineage>
        <taxon>Eukaryota</taxon>
        <taxon>Viridiplantae</taxon>
        <taxon>Streptophyta</taxon>
        <taxon>Embryophyta</taxon>
        <taxon>Tracheophyta</taxon>
        <taxon>Spermatophyta</taxon>
        <taxon>Magnoliopsida</taxon>
        <taxon>Liliopsida</taxon>
        <taxon>Asparagales</taxon>
        <taxon>Orchidaceae</taxon>
        <taxon>Epidendroideae</taxon>
        <taxon>Malaxideae</taxon>
        <taxon>Dendrobiinae</taxon>
        <taxon>Dendrobium</taxon>
    </lineage>
</organism>
<dbReference type="Pfam" id="PF14379">
    <property type="entry name" value="Myb_CC_LHEQLE"/>
    <property type="match status" value="1"/>
</dbReference>
<keyword evidence="4" id="KW-0539">Nucleus</keyword>
<dbReference type="AlphaFoldDB" id="A0A8T3C1F8"/>
<dbReference type="GO" id="GO:0003700">
    <property type="term" value="F:DNA-binding transcription factor activity"/>
    <property type="evidence" value="ECO:0007669"/>
    <property type="project" value="InterPro"/>
</dbReference>